<dbReference type="InterPro" id="IPR003593">
    <property type="entry name" value="AAA+_ATPase"/>
</dbReference>
<dbReference type="SUPFAM" id="SSF50331">
    <property type="entry name" value="MOP-like"/>
    <property type="match status" value="1"/>
</dbReference>
<evidence type="ECO:0000313" key="8">
    <source>
        <dbReference type="Proteomes" id="UP001651690"/>
    </source>
</evidence>
<proteinExistence type="predicted"/>
<dbReference type="PANTHER" id="PTHR43875">
    <property type="entry name" value="MALTODEXTRIN IMPORT ATP-BINDING PROTEIN MSMX"/>
    <property type="match status" value="1"/>
</dbReference>
<dbReference type="Gene3D" id="2.40.50.100">
    <property type="match status" value="1"/>
</dbReference>
<keyword evidence="4 7" id="KW-0067">ATP-binding</keyword>
<comment type="caution">
    <text evidence="7">The sequence shown here is derived from an EMBL/GenBank/DDBJ whole genome shotgun (WGS) entry which is preliminary data.</text>
</comment>
<name>A0ABT1MDT4_9MYCO</name>
<dbReference type="Pfam" id="PF08402">
    <property type="entry name" value="TOBE_2"/>
    <property type="match status" value="1"/>
</dbReference>
<organism evidence="7 8">
    <name type="scientific">Mycolicibacterium arenosum</name>
    <dbReference type="NCBI Taxonomy" id="2952157"/>
    <lineage>
        <taxon>Bacteria</taxon>
        <taxon>Bacillati</taxon>
        <taxon>Actinomycetota</taxon>
        <taxon>Actinomycetes</taxon>
        <taxon>Mycobacteriales</taxon>
        <taxon>Mycobacteriaceae</taxon>
        <taxon>Mycolicibacterium</taxon>
    </lineage>
</organism>
<evidence type="ECO:0000256" key="3">
    <source>
        <dbReference type="ARBA" id="ARBA00022741"/>
    </source>
</evidence>
<keyword evidence="8" id="KW-1185">Reference proteome</keyword>
<evidence type="ECO:0000256" key="5">
    <source>
        <dbReference type="ARBA" id="ARBA00023136"/>
    </source>
</evidence>
<evidence type="ECO:0000313" key="7">
    <source>
        <dbReference type="EMBL" id="MCP9276557.1"/>
    </source>
</evidence>
<sequence length="366" mass="39227">MRTIEVTDIHKSFGNVTALAGAELRIDPGEHLALLGPSGSGKSTMLRVIAGLEPPDRGDVRFDGCSQLGIEPHRRDVALVFQQYALYPHLTAMENITLGLRRGMRMKRTAAEERARDVASRLEIDMLLDRLPKAMSGGQRQRVSLARALARHSGIVLLDEPMSGLDAQLRLSLRVEIGRHLRAAEATVLHVTHDQSDAMVSADRVAVINHGVVQQVGTARELYTRPATRFVGRFFGTPPMNTFAITLAEGACISAFGQHTPSALNGDATLGVRPEHFVLGGSRTWRLTGEVASVELAGSQNVVHVLVDGQVIATQTSQPAPSIGEQVELSCYPADVHLFAGPSEARAGSGADVPLVDRPVAAVGSR</sequence>
<dbReference type="PROSITE" id="PS50893">
    <property type="entry name" value="ABC_TRANSPORTER_2"/>
    <property type="match status" value="1"/>
</dbReference>
<feature type="domain" description="ABC transporter" evidence="6">
    <location>
        <begin position="4"/>
        <end position="235"/>
    </location>
</feature>
<dbReference type="InterPro" id="IPR015853">
    <property type="entry name" value="ABC_transpr_FbpC"/>
</dbReference>
<dbReference type="InterPro" id="IPR012340">
    <property type="entry name" value="NA-bd_OB-fold"/>
</dbReference>
<protein>
    <submittedName>
        <fullName evidence="7">ABC transporter ATP-binding protein</fullName>
    </submittedName>
</protein>
<evidence type="ECO:0000256" key="2">
    <source>
        <dbReference type="ARBA" id="ARBA00022475"/>
    </source>
</evidence>
<dbReference type="InterPro" id="IPR013611">
    <property type="entry name" value="Transp-assoc_OB_typ2"/>
</dbReference>
<keyword evidence="1" id="KW-0813">Transport</keyword>
<dbReference type="CDD" id="cd03259">
    <property type="entry name" value="ABC_Carb_Solutes_like"/>
    <property type="match status" value="1"/>
</dbReference>
<dbReference type="GO" id="GO:0005524">
    <property type="term" value="F:ATP binding"/>
    <property type="evidence" value="ECO:0007669"/>
    <property type="project" value="UniProtKB-KW"/>
</dbReference>
<dbReference type="InterPro" id="IPR047641">
    <property type="entry name" value="ABC_transpr_MalK/UgpC-like"/>
</dbReference>
<evidence type="ECO:0000259" key="6">
    <source>
        <dbReference type="PROSITE" id="PS50893"/>
    </source>
</evidence>
<accession>A0ABT1MDT4</accession>
<dbReference type="InterPro" id="IPR027417">
    <property type="entry name" value="P-loop_NTPase"/>
</dbReference>
<dbReference type="PROSITE" id="PS00211">
    <property type="entry name" value="ABC_TRANSPORTER_1"/>
    <property type="match status" value="1"/>
</dbReference>
<dbReference type="Gene3D" id="3.40.50.300">
    <property type="entry name" value="P-loop containing nucleotide triphosphate hydrolases"/>
    <property type="match status" value="1"/>
</dbReference>
<keyword evidence="2" id="KW-1003">Cell membrane</keyword>
<dbReference type="InterPro" id="IPR017871">
    <property type="entry name" value="ABC_transporter-like_CS"/>
</dbReference>
<dbReference type="Pfam" id="PF00005">
    <property type="entry name" value="ABC_tran"/>
    <property type="match status" value="1"/>
</dbReference>
<dbReference type="EMBL" id="JANDBD010000017">
    <property type="protein sequence ID" value="MCP9276557.1"/>
    <property type="molecule type" value="Genomic_DNA"/>
</dbReference>
<dbReference type="InterPro" id="IPR008995">
    <property type="entry name" value="Mo/tungstate-bd_C_term_dom"/>
</dbReference>
<reference evidence="7 8" key="1">
    <citation type="submission" date="2022-06" db="EMBL/GenBank/DDBJ databases">
        <title>Mycolicibacterium sp. CAU 1645 isolated from seawater.</title>
        <authorList>
            <person name="Kim W."/>
        </authorList>
    </citation>
    <scope>NUCLEOTIDE SEQUENCE [LARGE SCALE GENOMIC DNA]</scope>
    <source>
        <strain evidence="7 8">CAU 1645</strain>
    </source>
</reference>
<dbReference type="Proteomes" id="UP001651690">
    <property type="component" value="Unassembled WGS sequence"/>
</dbReference>
<keyword evidence="3" id="KW-0547">Nucleotide-binding</keyword>
<dbReference type="SMART" id="SM00382">
    <property type="entry name" value="AAA"/>
    <property type="match status" value="1"/>
</dbReference>
<dbReference type="Gene3D" id="2.40.50.140">
    <property type="entry name" value="Nucleic acid-binding proteins"/>
    <property type="match status" value="1"/>
</dbReference>
<dbReference type="PANTHER" id="PTHR43875:SF14">
    <property type="entry name" value="ABC TRANSPORTER ATP-BINDING PROTEIN"/>
    <property type="match status" value="1"/>
</dbReference>
<dbReference type="SUPFAM" id="SSF52540">
    <property type="entry name" value="P-loop containing nucleoside triphosphate hydrolases"/>
    <property type="match status" value="1"/>
</dbReference>
<gene>
    <name evidence="7" type="ORF">NM203_30665</name>
</gene>
<evidence type="ECO:0000256" key="1">
    <source>
        <dbReference type="ARBA" id="ARBA00022448"/>
    </source>
</evidence>
<dbReference type="RefSeq" id="WP_255064621.1">
    <property type="nucleotide sequence ID" value="NZ_JANDBD010000017.1"/>
</dbReference>
<evidence type="ECO:0000256" key="4">
    <source>
        <dbReference type="ARBA" id="ARBA00022840"/>
    </source>
</evidence>
<dbReference type="InterPro" id="IPR003439">
    <property type="entry name" value="ABC_transporter-like_ATP-bd"/>
</dbReference>
<keyword evidence="5" id="KW-0472">Membrane</keyword>